<keyword evidence="4" id="KW-0687">Ribonucleoprotein</keyword>
<evidence type="ECO:0000256" key="7">
    <source>
        <dbReference type="SAM" id="MobiDB-lite"/>
    </source>
</evidence>
<dbReference type="PANTHER" id="PTHR45696:SF10">
    <property type="entry name" value="LARGE RIBOSOMAL SUBUNIT PROTEIN P1"/>
    <property type="match status" value="1"/>
</dbReference>
<dbReference type="Pfam" id="PF00428">
    <property type="entry name" value="Ribosomal_60s"/>
    <property type="match status" value="1"/>
</dbReference>
<keyword evidence="3" id="KW-0689">Ribosomal protein</keyword>
<dbReference type="Gene3D" id="1.10.10.1410">
    <property type="match status" value="1"/>
</dbReference>
<dbReference type="Proteomes" id="UP000678499">
    <property type="component" value="Unassembled WGS sequence"/>
</dbReference>
<reference evidence="8" key="1">
    <citation type="submission" date="2020-11" db="EMBL/GenBank/DDBJ databases">
        <authorList>
            <person name="Tran Van P."/>
        </authorList>
    </citation>
    <scope>NUCLEOTIDE SEQUENCE</scope>
</reference>
<keyword evidence="9" id="KW-1185">Reference proteome</keyword>
<dbReference type="GO" id="GO:0030295">
    <property type="term" value="F:protein kinase activator activity"/>
    <property type="evidence" value="ECO:0007669"/>
    <property type="project" value="TreeGrafter"/>
</dbReference>
<evidence type="ECO:0000256" key="3">
    <source>
        <dbReference type="ARBA" id="ARBA00022980"/>
    </source>
</evidence>
<dbReference type="InterPro" id="IPR027534">
    <property type="entry name" value="Ribosomal_P1/P2"/>
</dbReference>
<evidence type="ECO:0000313" key="8">
    <source>
        <dbReference type="EMBL" id="CAD7284341.1"/>
    </source>
</evidence>
<proteinExistence type="inferred from homology"/>
<evidence type="ECO:0000256" key="1">
    <source>
        <dbReference type="ARBA" id="ARBA00003362"/>
    </source>
</evidence>
<organism evidence="8">
    <name type="scientific">Notodromas monacha</name>
    <dbReference type="NCBI Taxonomy" id="399045"/>
    <lineage>
        <taxon>Eukaryota</taxon>
        <taxon>Metazoa</taxon>
        <taxon>Ecdysozoa</taxon>
        <taxon>Arthropoda</taxon>
        <taxon>Crustacea</taxon>
        <taxon>Oligostraca</taxon>
        <taxon>Ostracoda</taxon>
        <taxon>Podocopa</taxon>
        <taxon>Podocopida</taxon>
        <taxon>Cypridocopina</taxon>
        <taxon>Cypridoidea</taxon>
        <taxon>Cyprididae</taxon>
        <taxon>Notodromas</taxon>
    </lineage>
</organism>
<dbReference type="AlphaFoldDB" id="A0A7R9GJ08"/>
<evidence type="ECO:0000256" key="5">
    <source>
        <dbReference type="ARBA" id="ARBA00041116"/>
    </source>
</evidence>
<dbReference type="OrthoDB" id="2194681at2759"/>
<sequence length="112" mass="11346">MTSKAELACVYSALILQDDDVAITGDKISTILKAANVTVEPYWPSLFAKALEGVDVKSLLSNVGSGVGAAPAAAAPAAAAATGGGDAAPAKKEEKVEEKEESDDDMGFGLFD</sequence>
<dbReference type="GO" id="GO:0022625">
    <property type="term" value="C:cytosolic large ribosomal subunit"/>
    <property type="evidence" value="ECO:0007669"/>
    <property type="project" value="TreeGrafter"/>
</dbReference>
<dbReference type="FunFam" id="1.10.10.1410:FF:000001">
    <property type="entry name" value="60S acidic ribosomal protein P1"/>
    <property type="match status" value="1"/>
</dbReference>
<feature type="compositionally biased region" description="Basic and acidic residues" evidence="7">
    <location>
        <begin position="89"/>
        <end position="98"/>
    </location>
</feature>
<name>A0A7R9GJ08_9CRUS</name>
<feature type="region of interest" description="Disordered" evidence="7">
    <location>
        <begin position="81"/>
        <end position="112"/>
    </location>
</feature>
<dbReference type="PANTHER" id="PTHR45696">
    <property type="entry name" value="60S ACIDIC RIBOSOMAL PROTEIN P1"/>
    <property type="match status" value="1"/>
</dbReference>
<accession>A0A7R9GJ08</accession>
<gene>
    <name evidence="8" type="ORF">NMOB1V02_LOCUS11948</name>
</gene>
<dbReference type="GO" id="GO:0006414">
    <property type="term" value="P:translational elongation"/>
    <property type="evidence" value="ECO:0007669"/>
    <property type="project" value="InterPro"/>
</dbReference>
<protein>
    <recommendedName>
        <fullName evidence="5">Large ribosomal subunit protein P1</fullName>
    </recommendedName>
    <alternativeName>
        <fullName evidence="6">60S acidic ribosomal protein P1</fullName>
    </alternativeName>
</protein>
<comment type="function">
    <text evidence="1">Plays an important role in the elongation step of protein synthesis.</text>
</comment>
<dbReference type="HAMAP" id="MF_01478">
    <property type="entry name" value="Ribosomal_L12_arch"/>
    <property type="match status" value="1"/>
</dbReference>
<comment type="similarity">
    <text evidence="2">Belongs to the eukaryotic ribosomal protein P1/P2 family.</text>
</comment>
<dbReference type="GO" id="GO:0002181">
    <property type="term" value="P:cytoplasmic translation"/>
    <property type="evidence" value="ECO:0007669"/>
    <property type="project" value="TreeGrafter"/>
</dbReference>
<dbReference type="CDD" id="cd05831">
    <property type="entry name" value="Ribosomal_P1"/>
    <property type="match status" value="1"/>
</dbReference>
<dbReference type="GO" id="GO:0043021">
    <property type="term" value="F:ribonucleoprotein complex binding"/>
    <property type="evidence" value="ECO:0007669"/>
    <property type="project" value="TreeGrafter"/>
</dbReference>
<evidence type="ECO:0000256" key="2">
    <source>
        <dbReference type="ARBA" id="ARBA00005436"/>
    </source>
</evidence>
<dbReference type="InterPro" id="IPR038716">
    <property type="entry name" value="P1/P2_N_sf"/>
</dbReference>
<dbReference type="EMBL" id="OA889869">
    <property type="protein sequence ID" value="CAD7284341.1"/>
    <property type="molecule type" value="Genomic_DNA"/>
</dbReference>
<evidence type="ECO:0000256" key="6">
    <source>
        <dbReference type="ARBA" id="ARBA00042918"/>
    </source>
</evidence>
<dbReference type="GO" id="GO:0003735">
    <property type="term" value="F:structural constituent of ribosome"/>
    <property type="evidence" value="ECO:0007669"/>
    <property type="project" value="InterPro"/>
</dbReference>
<evidence type="ECO:0000313" key="9">
    <source>
        <dbReference type="Proteomes" id="UP000678499"/>
    </source>
</evidence>
<evidence type="ECO:0000256" key="4">
    <source>
        <dbReference type="ARBA" id="ARBA00023274"/>
    </source>
</evidence>
<dbReference type="EMBL" id="CAJPEX010007832">
    <property type="protein sequence ID" value="CAG0924493.1"/>
    <property type="molecule type" value="Genomic_DNA"/>
</dbReference>